<gene>
    <name evidence="2" type="ORF">MPEBLZ_02871</name>
</gene>
<dbReference type="SMART" id="SM00736">
    <property type="entry name" value="CADG"/>
    <property type="match status" value="2"/>
</dbReference>
<dbReference type="InterPro" id="IPR036439">
    <property type="entry name" value="Dockerin_dom_sf"/>
</dbReference>
<dbReference type="SUPFAM" id="SSF49384">
    <property type="entry name" value="Carbohydrate-binding domain"/>
    <property type="match status" value="2"/>
</dbReference>
<evidence type="ECO:0000259" key="1">
    <source>
        <dbReference type="SMART" id="SM00736"/>
    </source>
</evidence>
<dbReference type="InterPro" id="IPR002105">
    <property type="entry name" value="Dockerin_1_rpt"/>
</dbReference>
<accession>A0A0P7ZG32</accession>
<dbReference type="Gene3D" id="2.60.40.680">
    <property type="match status" value="2"/>
</dbReference>
<name>A0A0P7ZG32_9EURY</name>
<dbReference type="Gene3D" id="1.10.1330.10">
    <property type="entry name" value="Dockerin domain"/>
    <property type="match status" value="2"/>
</dbReference>
<dbReference type="InterPro" id="IPR006644">
    <property type="entry name" value="Cadg"/>
</dbReference>
<evidence type="ECO:0000313" key="3">
    <source>
        <dbReference type="Proteomes" id="UP000050360"/>
    </source>
</evidence>
<dbReference type="InterPro" id="IPR002102">
    <property type="entry name" value="Cohesin_dom"/>
</dbReference>
<dbReference type="Proteomes" id="UP000050360">
    <property type="component" value="Unassembled WGS sequence"/>
</dbReference>
<dbReference type="EMBL" id="LKCM01000221">
    <property type="protein sequence ID" value="KPQ42566.1"/>
    <property type="molecule type" value="Genomic_DNA"/>
</dbReference>
<evidence type="ECO:0000313" key="2">
    <source>
        <dbReference type="EMBL" id="KPQ42566.1"/>
    </source>
</evidence>
<dbReference type="GO" id="GO:0004553">
    <property type="term" value="F:hydrolase activity, hydrolyzing O-glycosyl compounds"/>
    <property type="evidence" value="ECO:0007669"/>
    <property type="project" value="InterPro"/>
</dbReference>
<dbReference type="Pfam" id="PF00404">
    <property type="entry name" value="Dockerin_1"/>
    <property type="match status" value="1"/>
</dbReference>
<dbReference type="InterPro" id="IPR018247">
    <property type="entry name" value="EF_Hand_1_Ca_BS"/>
</dbReference>
<reference evidence="2 3" key="1">
    <citation type="submission" date="2015-09" db="EMBL/GenBank/DDBJ databases">
        <title>A metagenomics-based metabolic model of nitrate-dependent anaerobic oxidation of methane by Methanoperedens-like archaea.</title>
        <authorList>
            <person name="Arshad A."/>
            <person name="Speth D.R."/>
            <person name="De Graaf R.M."/>
            <person name="Op Den Camp H.J."/>
            <person name="Jetten M.S."/>
            <person name="Welte C.U."/>
        </authorList>
    </citation>
    <scope>NUCLEOTIDE SEQUENCE [LARGE SCALE GENOMIC DNA]</scope>
</reference>
<dbReference type="InterPro" id="IPR013783">
    <property type="entry name" value="Ig-like_fold"/>
</dbReference>
<dbReference type="SUPFAM" id="SSF49313">
    <property type="entry name" value="Cadherin-like"/>
    <property type="match status" value="2"/>
</dbReference>
<dbReference type="PROSITE" id="PS00018">
    <property type="entry name" value="EF_HAND_1"/>
    <property type="match status" value="2"/>
</dbReference>
<dbReference type="Gene3D" id="2.60.40.10">
    <property type="entry name" value="Immunoglobulins"/>
    <property type="match status" value="2"/>
</dbReference>
<dbReference type="InterPro" id="IPR015919">
    <property type="entry name" value="Cadherin-like_sf"/>
</dbReference>
<dbReference type="GO" id="GO:0016020">
    <property type="term" value="C:membrane"/>
    <property type="evidence" value="ECO:0007669"/>
    <property type="project" value="InterPro"/>
</dbReference>
<dbReference type="GO" id="GO:0005509">
    <property type="term" value="F:calcium ion binding"/>
    <property type="evidence" value="ECO:0007669"/>
    <property type="project" value="InterPro"/>
</dbReference>
<sequence>MIRIRFELTLFVMIMITGQAMAADVKVFPSSYPANQGETFNLNVTIDPQGAAIAGAQLNIDFDQTKIKINNITEGNLFKQNGASTFFANGIINNSTGTVINLFGVVIGRTNVSNPGTFIIINATAIGSSGTSGISLSNVKISNSEARPVPPVVYNGSVTINSPPVLLKIGDKKIFEGQALTFTLSATDNDSDTLTYSASNLPAGAIFNPATKTFSWMPDLTQSGIYQNVHFEVSDGTLRDFENIAITVNKRSNIVVTPSSKIVNPGQTLRLNISIDPMGNPISGVQLSLTYDRSILRVDSVTEGTLFKQNGASTIFNGGVIDNTSGKVNNIYGSILGPYNVTTAGTFFAIDFTAIGLSGASIVNISDIMISDQSGYPVAFNLTSGSVLINSPPVLNTIGNKTVDEGQALIFTLSAADANGDALTYSATNLPSGAVFIPANRTFLWTPDFTQSGNYPDIRFEVSDGSVTDFENMMITVNNINRPPTFTSFPYNGSTFDETQSIPISIIANEPDNDTLSYIIKLDGKLVSTTASYLWVTNYSSSGNHNIEISVSDGTVSVMGITIVYINNVYPRYDVNKNGVVDIGDLTIIGQHFTEKVNAPYPGYDVNMDGVIDISDITITAQHFGENT</sequence>
<feature type="domain" description="Dystroglycan-type cadherin-like" evidence="1">
    <location>
        <begin position="164"/>
        <end position="255"/>
    </location>
</feature>
<protein>
    <submittedName>
        <fullName evidence="2">Cohesin domain protein</fullName>
    </submittedName>
</protein>
<dbReference type="CDD" id="cd14254">
    <property type="entry name" value="Dockerin_II"/>
    <property type="match status" value="1"/>
</dbReference>
<dbReference type="Pfam" id="PF05345">
    <property type="entry name" value="He_PIG"/>
    <property type="match status" value="2"/>
</dbReference>
<dbReference type="GO" id="GO:0030246">
    <property type="term" value="F:carbohydrate binding"/>
    <property type="evidence" value="ECO:0007669"/>
    <property type="project" value="InterPro"/>
</dbReference>
<dbReference type="GO" id="GO:0000272">
    <property type="term" value="P:polysaccharide catabolic process"/>
    <property type="evidence" value="ECO:0007669"/>
    <property type="project" value="InterPro"/>
</dbReference>
<comment type="caution">
    <text evidence="2">The sequence shown here is derived from an EMBL/GenBank/DDBJ whole genome shotgun (WGS) entry which is preliminary data.</text>
</comment>
<organism evidence="2 3">
    <name type="scientific">Candidatus Methanoperedens nitratireducens</name>
    <dbReference type="NCBI Taxonomy" id="1392998"/>
    <lineage>
        <taxon>Archaea</taxon>
        <taxon>Methanobacteriati</taxon>
        <taxon>Methanobacteriota</taxon>
        <taxon>Stenosarchaea group</taxon>
        <taxon>Methanomicrobia</taxon>
        <taxon>Methanosarcinales</taxon>
        <taxon>ANME-2 cluster</taxon>
        <taxon>Candidatus Methanoperedentaceae</taxon>
        <taxon>Candidatus Methanoperedens</taxon>
    </lineage>
</organism>
<feature type="domain" description="Dystroglycan-type cadherin-like" evidence="1">
    <location>
        <begin position="393"/>
        <end position="484"/>
    </location>
</feature>
<proteinExistence type="predicted"/>
<dbReference type="SUPFAM" id="SSF63446">
    <property type="entry name" value="Type I dockerin domain"/>
    <property type="match status" value="1"/>
</dbReference>
<dbReference type="AlphaFoldDB" id="A0A0P7ZG32"/>
<dbReference type="CDD" id="cd08547">
    <property type="entry name" value="Type_II_cohesin"/>
    <property type="match status" value="2"/>
</dbReference>
<dbReference type="Pfam" id="PF00963">
    <property type="entry name" value="Cohesin"/>
    <property type="match status" value="2"/>
</dbReference>
<dbReference type="InterPro" id="IPR008965">
    <property type="entry name" value="CBM2/CBM3_carb-bd_dom_sf"/>
</dbReference>